<keyword evidence="4" id="KW-1185">Reference proteome</keyword>
<protein>
    <recommendedName>
        <fullName evidence="2">Glucose/Sorbosone dehydrogenase domain-containing protein</fullName>
    </recommendedName>
</protein>
<dbReference type="RefSeq" id="WP_095045113.1">
    <property type="nucleotide sequence ID" value="NZ_LN890656.1"/>
</dbReference>
<dbReference type="PANTHER" id="PTHR19328">
    <property type="entry name" value="HEDGEHOG-INTERACTING PROTEIN"/>
    <property type="match status" value="1"/>
</dbReference>
<gene>
    <name evidence="3" type="ORF">CFX0092_B0209</name>
</gene>
<dbReference type="AlphaFoldDB" id="A0A170PJM9"/>
<accession>A0A170PJM9</accession>
<dbReference type="KEGG" id="pbf:CFX0092_B0209"/>
<evidence type="ECO:0000256" key="1">
    <source>
        <dbReference type="SAM" id="MobiDB-lite"/>
    </source>
</evidence>
<evidence type="ECO:0000259" key="2">
    <source>
        <dbReference type="Pfam" id="PF07995"/>
    </source>
</evidence>
<dbReference type="Proteomes" id="UP000215027">
    <property type="component" value="Chromosome II"/>
</dbReference>
<dbReference type="OrthoDB" id="9770043at2"/>
<dbReference type="InterPro" id="IPR011041">
    <property type="entry name" value="Quinoprot_gluc/sorb_DH_b-prop"/>
</dbReference>
<feature type="domain" description="Glucose/Sorbosone dehydrogenase" evidence="2">
    <location>
        <begin position="59"/>
        <end position="401"/>
    </location>
</feature>
<dbReference type="SUPFAM" id="SSF50952">
    <property type="entry name" value="Soluble quinoprotein glucose dehydrogenase"/>
    <property type="match status" value="1"/>
</dbReference>
<reference evidence="3" key="1">
    <citation type="submission" date="2016-01" db="EMBL/GenBank/DDBJ databases">
        <authorList>
            <person name="Mcilroy J.S."/>
            <person name="Karst M S."/>
            <person name="Albertsen M."/>
        </authorList>
    </citation>
    <scope>NUCLEOTIDE SEQUENCE</scope>
    <source>
        <strain evidence="3">Cfx-K</strain>
    </source>
</reference>
<feature type="compositionally biased region" description="Gly residues" evidence="1">
    <location>
        <begin position="486"/>
        <end position="498"/>
    </location>
</feature>
<sequence>MALSFKRIGLFLALAGGLGWLLWLGTGAATSRPAAVPFVALEPFVSDLDQPVHVVGSGVAGDGRLFVVQQRGKIRVVNPNGTLRAAPFLDISERVDQTTGRTGLFGLAFHPNYAANGTFFVYYLQRAGDVFTARLSRFRVTADPNVADPTSENILLAVTKDHAGHNAGDLLFGPDGYLYWPLGDGDSRVIGPRPQDPTTVLGKIVRINVDDLPSEGAADCKGSGSGDYSIPPSNPLAGSPAACDEIWAFGLRNPWRLSFDRQTGGLYLTDVGEDAWDELNYAAPGAGGGRNYGWPCYEGDAVFEAAQWPARGCDAATPFTLPILTQAIHVNNDCSIIGGYVYRGTRYPALIGRYFMTDYCSGNLRSLTREGGEWVVTLHDALAPFGAVSFGQGNDGELYVVNLLGNEILHLVGDEEAATATPTATTPPGATATPTTTPTTTPDPTGTVTVTATVAPTATPVWSHRGYLPAALGSPADEPPPMPAAGRGGPTGHQGGRR</sequence>
<feature type="region of interest" description="Disordered" evidence="1">
    <location>
        <begin position="469"/>
        <end position="498"/>
    </location>
</feature>
<proteinExistence type="predicted"/>
<dbReference type="InterPro" id="IPR011042">
    <property type="entry name" value="6-blade_b-propeller_TolB-like"/>
</dbReference>
<dbReference type="InterPro" id="IPR012938">
    <property type="entry name" value="Glc/Sorbosone_DH"/>
</dbReference>
<evidence type="ECO:0000313" key="4">
    <source>
        <dbReference type="Proteomes" id="UP000215027"/>
    </source>
</evidence>
<dbReference type="EMBL" id="LN890656">
    <property type="protein sequence ID" value="CUS05743.1"/>
    <property type="molecule type" value="Genomic_DNA"/>
</dbReference>
<dbReference type="Gene3D" id="2.120.10.30">
    <property type="entry name" value="TolB, C-terminal domain"/>
    <property type="match status" value="1"/>
</dbReference>
<name>A0A170PJM9_9CHLR</name>
<dbReference type="PANTHER" id="PTHR19328:SF75">
    <property type="entry name" value="ALDOSE SUGAR DEHYDROGENASE YLII"/>
    <property type="match status" value="1"/>
</dbReference>
<feature type="compositionally biased region" description="Low complexity" evidence="1">
    <location>
        <begin position="418"/>
        <end position="446"/>
    </location>
</feature>
<dbReference type="Pfam" id="PF07995">
    <property type="entry name" value="GSDH"/>
    <property type="match status" value="1"/>
</dbReference>
<evidence type="ECO:0000313" key="3">
    <source>
        <dbReference type="EMBL" id="CUS05743.1"/>
    </source>
</evidence>
<feature type="region of interest" description="Disordered" evidence="1">
    <location>
        <begin position="417"/>
        <end position="446"/>
    </location>
</feature>
<organism evidence="3 4">
    <name type="scientific">Candidatus Promineifilum breve</name>
    <dbReference type="NCBI Taxonomy" id="1806508"/>
    <lineage>
        <taxon>Bacteria</taxon>
        <taxon>Bacillati</taxon>
        <taxon>Chloroflexota</taxon>
        <taxon>Ardenticatenia</taxon>
        <taxon>Candidatus Promineifilales</taxon>
        <taxon>Candidatus Promineifilaceae</taxon>
        <taxon>Candidatus Promineifilum</taxon>
    </lineage>
</organism>